<evidence type="ECO:0000256" key="2">
    <source>
        <dbReference type="SAM" id="MobiDB-lite"/>
    </source>
</evidence>
<feature type="coiled-coil region" evidence="1">
    <location>
        <begin position="88"/>
        <end position="115"/>
    </location>
</feature>
<dbReference type="EMBL" id="JAWWNJ010000007">
    <property type="protein sequence ID" value="KAK7052136.1"/>
    <property type="molecule type" value="Genomic_DNA"/>
</dbReference>
<keyword evidence="1" id="KW-0175">Coiled coil</keyword>
<dbReference type="AlphaFoldDB" id="A0AAW0DN99"/>
<dbReference type="Proteomes" id="UP001362999">
    <property type="component" value="Unassembled WGS sequence"/>
</dbReference>
<sequence>MTYEVDSDESQALDEHSETSTRPHNPAIILNQPPNQPGAQHLTRQYWDIRRQISTLAVRGEALEQRLRTLHIRDPDIYLSSPALSRRLSRAKQELMEERERSRTVERILQDIRQECRTPAVIPMLLSALEDS</sequence>
<accession>A0AAW0DN99</accession>
<comment type="caution">
    <text evidence="3">The sequence shown here is derived from an EMBL/GenBank/DDBJ whole genome shotgun (WGS) entry which is preliminary data.</text>
</comment>
<evidence type="ECO:0000313" key="3">
    <source>
        <dbReference type="EMBL" id="KAK7052136.1"/>
    </source>
</evidence>
<organism evidence="3 4">
    <name type="scientific">Favolaschia claudopus</name>
    <dbReference type="NCBI Taxonomy" id="2862362"/>
    <lineage>
        <taxon>Eukaryota</taxon>
        <taxon>Fungi</taxon>
        <taxon>Dikarya</taxon>
        <taxon>Basidiomycota</taxon>
        <taxon>Agaricomycotina</taxon>
        <taxon>Agaricomycetes</taxon>
        <taxon>Agaricomycetidae</taxon>
        <taxon>Agaricales</taxon>
        <taxon>Marasmiineae</taxon>
        <taxon>Mycenaceae</taxon>
        <taxon>Favolaschia</taxon>
    </lineage>
</organism>
<evidence type="ECO:0000313" key="4">
    <source>
        <dbReference type="Proteomes" id="UP001362999"/>
    </source>
</evidence>
<proteinExistence type="predicted"/>
<keyword evidence="4" id="KW-1185">Reference proteome</keyword>
<protein>
    <submittedName>
        <fullName evidence="3">Uncharacterized protein</fullName>
    </submittedName>
</protein>
<name>A0AAW0DN99_9AGAR</name>
<evidence type="ECO:0000256" key="1">
    <source>
        <dbReference type="SAM" id="Coils"/>
    </source>
</evidence>
<feature type="compositionally biased region" description="Acidic residues" evidence="2">
    <location>
        <begin position="1"/>
        <end position="12"/>
    </location>
</feature>
<reference evidence="3 4" key="1">
    <citation type="journal article" date="2024" name="J Genomics">
        <title>Draft genome sequencing and assembly of Favolaschia claudopus CIRM-BRFM 2984 isolated from oak limbs.</title>
        <authorList>
            <person name="Navarro D."/>
            <person name="Drula E."/>
            <person name="Chaduli D."/>
            <person name="Cazenave R."/>
            <person name="Ahrendt S."/>
            <person name="Wang J."/>
            <person name="Lipzen A."/>
            <person name="Daum C."/>
            <person name="Barry K."/>
            <person name="Grigoriev I.V."/>
            <person name="Favel A."/>
            <person name="Rosso M.N."/>
            <person name="Martin F."/>
        </authorList>
    </citation>
    <scope>NUCLEOTIDE SEQUENCE [LARGE SCALE GENOMIC DNA]</scope>
    <source>
        <strain evidence="3 4">CIRM-BRFM 2984</strain>
    </source>
</reference>
<gene>
    <name evidence="3" type="ORF">R3P38DRAFT_1636998</name>
</gene>
<feature type="region of interest" description="Disordered" evidence="2">
    <location>
        <begin position="1"/>
        <end position="40"/>
    </location>
</feature>